<evidence type="ECO:0000313" key="1">
    <source>
        <dbReference type="EMBL" id="PSS28271.1"/>
    </source>
</evidence>
<gene>
    <name evidence="1" type="ORF">M430DRAFT_32709</name>
</gene>
<dbReference type="GeneID" id="36574299"/>
<dbReference type="Proteomes" id="UP000241818">
    <property type="component" value="Unassembled WGS sequence"/>
</dbReference>
<name>A0A2T3BFV2_AMORE</name>
<keyword evidence="2" id="KW-1185">Reference proteome</keyword>
<proteinExistence type="predicted"/>
<dbReference type="InParanoid" id="A0A2T3BFV2"/>
<sequence length="52" mass="5531">MLLSRASLLCGSPVFPSVTFTSCDRQQSGGIWSQHHHVAAGAGLWSPAIFCD</sequence>
<evidence type="ECO:0000313" key="2">
    <source>
        <dbReference type="Proteomes" id="UP000241818"/>
    </source>
</evidence>
<protein>
    <submittedName>
        <fullName evidence="1">Uncharacterized protein</fullName>
    </submittedName>
</protein>
<dbReference type="EMBL" id="KZ679006">
    <property type="protein sequence ID" value="PSS28271.1"/>
    <property type="molecule type" value="Genomic_DNA"/>
</dbReference>
<dbReference type="RefSeq" id="XP_024725796.1">
    <property type="nucleotide sequence ID" value="XM_024866218.1"/>
</dbReference>
<reference evidence="1 2" key="1">
    <citation type="journal article" date="2018" name="New Phytol.">
        <title>Comparative genomics and transcriptomics depict ericoid mycorrhizal fungi as versatile saprotrophs and plant mutualists.</title>
        <authorList>
            <person name="Martino E."/>
            <person name="Morin E."/>
            <person name="Grelet G.A."/>
            <person name="Kuo A."/>
            <person name="Kohler A."/>
            <person name="Daghino S."/>
            <person name="Barry K.W."/>
            <person name="Cichocki N."/>
            <person name="Clum A."/>
            <person name="Dockter R.B."/>
            <person name="Hainaut M."/>
            <person name="Kuo R.C."/>
            <person name="LaButti K."/>
            <person name="Lindahl B.D."/>
            <person name="Lindquist E.A."/>
            <person name="Lipzen A."/>
            <person name="Khouja H.R."/>
            <person name="Magnuson J."/>
            <person name="Murat C."/>
            <person name="Ohm R.A."/>
            <person name="Singer S.W."/>
            <person name="Spatafora J.W."/>
            <person name="Wang M."/>
            <person name="Veneault-Fourrey C."/>
            <person name="Henrissat B."/>
            <person name="Grigoriev I.V."/>
            <person name="Martin F.M."/>
            <person name="Perotto S."/>
        </authorList>
    </citation>
    <scope>NUCLEOTIDE SEQUENCE [LARGE SCALE GENOMIC DNA]</scope>
    <source>
        <strain evidence="1 2">ATCC 22711</strain>
    </source>
</reference>
<organism evidence="1 2">
    <name type="scientific">Amorphotheca resinae ATCC 22711</name>
    <dbReference type="NCBI Taxonomy" id="857342"/>
    <lineage>
        <taxon>Eukaryota</taxon>
        <taxon>Fungi</taxon>
        <taxon>Dikarya</taxon>
        <taxon>Ascomycota</taxon>
        <taxon>Pezizomycotina</taxon>
        <taxon>Leotiomycetes</taxon>
        <taxon>Helotiales</taxon>
        <taxon>Amorphothecaceae</taxon>
        <taxon>Amorphotheca</taxon>
    </lineage>
</organism>
<dbReference type="AlphaFoldDB" id="A0A2T3BFV2"/>
<dbReference type="PROSITE" id="PS51257">
    <property type="entry name" value="PROKAR_LIPOPROTEIN"/>
    <property type="match status" value="1"/>
</dbReference>
<accession>A0A2T3BFV2</accession>